<sequence>MLSHNLAVAGNVCDQAITSSLLGDQTYTDVVIDQSLAGPYMVFEEPDTHERTSSQLQQSPSSNLLPAVNTCAYFSHESGPESSSSADIPHWQSPAYTCLWRGCGMPLSNDVGSSRRLAFISEHLTQVHGEGLEATRIICQWRGSEKDSICGKILSRMFVVKHIATVHLRCYVTRCPDCGSFFSGKGALGRHLKGACRGRALAALNP</sequence>
<proteinExistence type="predicted"/>
<dbReference type="EMBL" id="KV429059">
    <property type="protein sequence ID" value="KZT69260.1"/>
    <property type="molecule type" value="Genomic_DNA"/>
</dbReference>
<reference evidence="1 2" key="1">
    <citation type="journal article" date="2016" name="Mol. Biol. Evol.">
        <title>Comparative Genomics of Early-Diverging Mushroom-Forming Fungi Provides Insights into the Origins of Lignocellulose Decay Capabilities.</title>
        <authorList>
            <person name="Nagy L.G."/>
            <person name="Riley R."/>
            <person name="Tritt A."/>
            <person name="Adam C."/>
            <person name="Daum C."/>
            <person name="Floudas D."/>
            <person name="Sun H."/>
            <person name="Yadav J.S."/>
            <person name="Pangilinan J."/>
            <person name="Larsson K.H."/>
            <person name="Matsuura K."/>
            <person name="Barry K."/>
            <person name="Labutti K."/>
            <person name="Kuo R."/>
            <person name="Ohm R.A."/>
            <person name="Bhattacharya S.S."/>
            <person name="Shirouzu T."/>
            <person name="Yoshinaga Y."/>
            <person name="Martin F.M."/>
            <person name="Grigoriev I.V."/>
            <person name="Hibbett D.S."/>
        </authorList>
    </citation>
    <scope>NUCLEOTIDE SEQUENCE [LARGE SCALE GENOMIC DNA]</scope>
    <source>
        <strain evidence="1 2">L-15889</strain>
    </source>
</reference>
<gene>
    <name evidence="1" type="ORF">DAEQUDRAFT_270590</name>
</gene>
<evidence type="ECO:0000313" key="1">
    <source>
        <dbReference type="EMBL" id="KZT69260.1"/>
    </source>
</evidence>
<dbReference type="AlphaFoldDB" id="A0A165QC25"/>
<keyword evidence="2" id="KW-1185">Reference proteome</keyword>
<dbReference type="Proteomes" id="UP000076727">
    <property type="component" value="Unassembled WGS sequence"/>
</dbReference>
<evidence type="ECO:0008006" key="3">
    <source>
        <dbReference type="Google" id="ProtNLM"/>
    </source>
</evidence>
<name>A0A165QC25_9APHY</name>
<accession>A0A165QC25</accession>
<protein>
    <recommendedName>
        <fullName evidence="3">C2H2-type domain-containing protein</fullName>
    </recommendedName>
</protein>
<organism evidence="1 2">
    <name type="scientific">Daedalea quercina L-15889</name>
    <dbReference type="NCBI Taxonomy" id="1314783"/>
    <lineage>
        <taxon>Eukaryota</taxon>
        <taxon>Fungi</taxon>
        <taxon>Dikarya</taxon>
        <taxon>Basidiomycota</taxon>
        <taxon>Agaricomycotina</taxon>
        <taxon>Agaricomycetes</taxon>
        <taxon>Polyporales</taxon>
        <taxon>Fomitopsis</taxon>
    </lineage>
</organism>
<evidence type="ECO:0000313" key="2">
    <source>
        <dbReference type="Proteomes" id="UP000076727"/>
    </source>
</evidence>